<feature type="compositionally biased region" description="Basic residues" evidence="1">
    <location>
        <begin position="375"/>
        <end position="388"/>
    </location>
</feature>
<dbReference type="EMBL" id="PJQD01000042">
    <property type="protein sequence ID" value="POY73103.1"/>
    <property type="molecule type" value="Genomic_DNA"/>
</dbReference>
<feature type="compositionally biased region" description="Basic and acidic residues" evidence="1">
    <location>
        <begin position="144"/>
        <end position="166"/>
    </location>
</feature>
<feature type="region of interest" description="Disordered" evidence="1">
    <location>
        <begin position="1"/>
        <end position="27"/>
    </location>
</feature>
<proteinExistence type="predicted"/>
<feature type="compositionally biased region" description="Low complexity" evidence="1">
    <location>
        <begin position="356"/>
        <end position="374"/>
    </location>
</feature>
<feature type="region of interest" description="Disordered" evidence="1">
    <location>
        <begin position="339"/>
        <end position="388"/>
    </location>
</feature>
<feature type="compositionally biased region" description="Basic and acidic residues" evidence="1">
    <location>
        <begin position="61"/>
        <end position="82"/>
    </location>
</feature>
<evidence type="ECO:0000256" key="1">
    <source>
        <dbReference type="SAM" id="MobiDB-lite"/>
    </source>
</evidence>
<comment type="caution">
    <text evidence="2">The sequence shown here is derived from an EMBL/GenBank/DDBJ whole genome shotgun (WGS) entry which is preliminary data.</text>
</comment>
<reference evidence="2 3" key="1">
    <citation type="journal article" date="2018" name="Front. Microbiol.">
        <title>Prospects for Fungal Bioremediation of Acidic Radioactive Waste Sites: Characterization and Genome Sequence of Rhodotorula taiwanensis MD1149.</title>
        <authorList>
            <person name="Tkavc R."/>
            <person name="Matrosova V.Y."/>
            <person name="Grichenko O.E."/>
            <person name="Gostincar C."/>
            <person name="Volpe R.P."/>
            <person name="Klimenkova P."/>
            <person name="Gaidamakova E.K."/>
            <person name="Zhou C.E."/>
            <person name="Stewart B.J."/>
            <person name="Lyman M.G."/>
            <person name="Malfatti S.A."/>
            <person name="Rubinfeld B."/>
            <person name="Courtot M."/>
            <person name="Singh J."/>
            <person name="Dalgard C.L."/>
            <person name="Hamilton T."/>
            <person name="Frey K.G."/>
            <person name="Gunde-Cimerman N."/>
            <person name="Dugan L."/>
            <person name="Daly M.J."/>
        </authorList>
    </citation>
    <scope>NUCLEOTIDE SEQUENCE [LARGE SCALE GENOMIC DNA]</scope>
    <source>
        <strain evidence="2 3">MD1149</strain>
    </source>
</reference>
<keyword evidence="3" id="KW-1185">Reference proteome</keyword>
<dbReference type="Proteomes" id="UP000237144">
    <property type="component" value="Unassembled WGS sequence"/>
</dbReference>
<dbReference type="AlphaFoldDB" id="A0A2S5B8K1"/>
<evidence type="ECO:0000313" key="3">
    <source>
        <dbReference type="Proteomes" id="UP000237144"/>
    </source>
</evidence>
<evidence type="ECO:0000313" key="2">
    <source>
        <dbReference type="EMBL" id="POY73103.1"/>
    </source>
</evidence>
<name>A0A2S5B8K1_9BASI</name>
<accession>A0A2S5B8K1</accession>
<protein>
    <submittedName>
        <fullName evidence="2">Uncharacterized protein</fullName>
    </submittedName>
</protein>
<feature type="compositionally biased region" description="Basic and acidic residues" evidence="1">
    <location>
        <begin position="212"/>
        <end position="229"/>
    </location>
</feature>
<feature type="region of interest" description="Disordered" evidence="1">
    <location>
        <begin position="51"/>
        <end position="232"/>
    </location>
</feature>
<gene>
    <name evidence="2" type="ORF">BMF94_3941</name>
</gene>
<organism evidence="2 3">
    <name type="scientific">Rhodotorula taiwanensis</name>
    <dbReference type="NCBI Taxonomy" id="741276"/>
    <lineage>
        <taxon>Eukaryota</taxon>
        <taxon>Fungi</taxon>
        <taxon>Dikarya</taxon>
        <taxon>Basidiomycota</taxon>
        <taxon>Pucciniomycotina</taxon>
        <taxon>Microbotryomycetes</taxon>
        <taxon>Sporidiobolales</taxon>
        <taxon>Sporidiobolaceae</taxon>
        <taxon>Rhodotorula</taxon>
    </lineage>
</organism>
<feature type="compositionally biased region" description="Basic residues" evidence="1">
    <location>
        <begin position="182"/>
        <end position="197"/>
    </location>
</feature>
<sequence length="400" mass="45394">MTPFLTRTVTVQSSQARHDDDNDDDSPPCPLCPFVRHAVFVQVRPRAASRHLGRLEGVPPRPKDSEGTRRERRRPEKGQESRHRGRLHVAGARLFAPVHTLSARPDRRRGRLVRTAKATGRQGPDRAPRGRGHVGGAAVAGRGARMDRGEADPARRTRVARLDRPRQLARRSGRAALGPRPDRRHKGVPPRWTVRRLPRVDPRRPGRRRRHGLPEPPRRPKERLGRRDGGSLCRRPRRGCFPALVLFARTDADLDELALVARRGVVLRIGRGGSLGPRHERSDRVVARDHARLGPDGLAGQVLLDRAWRRRHLPPLARQRDVRRKDLGPLFRIAPRRRSRRRRLGHERQAVGLFARPDTQGQQGRDRGAQGLARSGHRGRQAGRCRVDHRRQVARSMCLQ</sequence>
<feature type="compositionally biased region" description="Polar residues" evidence="1">
    <location>
        <begin position="1"/>
        <end position="15"/>
    </location>
</feature>